<evidence type="ECO:0000313" key="3">
    <source>
        <dbReference type="Proteomes" id="UP000199615"/>
    </source>
</evidence>
<gene>
    <name evidence="2" type="ORF">SAMN05444123_104253</name>
</gene>
<keyword evidence="3" id="KW-1185">Reference proteome</keyword>
<dbReference type="PANTHER" id="PTHR47505:SF1">
    <property type="entry name" value="DNA UTILIZATION PROTEIN YHGH"/>
    <property type="match status" value="1"/>
</dbReference>
<dbReference type="Proteomes" id="UP000199615">
    <property type="component" value="Unassembled WGS sequence"/>
</dbReference>
<dbReference type="CDD" id="cd06223">
    <property type="entry name" value="PRTases_typeI"/>
    <property type="match status" value="1"/>
</dbReference>
<accession>A0A1H8S3X9</accession>
<proteinExistence type="inferred from homology"/>
<dbReference type="AlphaFoldDB" id="A0A1H8S3X9"/>
<dbReference type="InterPro" id="IPR051910">
    <property type="entry name" value="ComF/GntX_DNA_util-trans"/>
</dbReference>
<evidence type="ECO:0000313" key="2">
    <source>
        <dbReference type="EMBL" id="SEO73302.1"/>
    </source>
</evidence>
<organism evidence="2 3">
    <name type="scientific">Rhodopseudomonas pseudopalustris</name>
    <dbReference type="NCBI Taxonomy" id="1513892"/>
    <lineage>
        <taxon>Bacteria</taxon>
        <taxon>Pseudomonadati</taxon>
        <taxon>Pseudomonadota</taxon>
        <taxon>Alphaproteobacteria</taxon>
        <taxon>Hyphomicrobiales</taxon>
        <taxon>Nitrobacteraceae</taxon>
        <taxon>Rhodopseudomonas</taxon>
    </lineage>
</organism>
<evidence type="ECO:0000256" key="1">
    <source>
        <dbReference type="ARBA" id="ARBA00008007"/>
    </source>
</evidence>
<reference evidence="3" key="1">
    <citation type="submission" date="2016-10" db="EMBL/GenBank/DDBJ databases">
        <authorList>
            <person name="Varghese N."/>
            <person name="Submissions S."/>
        </authorList>
    </citation>
    <scope>NUCLEOTIDE SEQUENCE [LARGE SCALE GENOMIC DNA]</scope>
    <source>
        <strain evidence="3">DSM 123</strain>
    </source>
</reference>
<dbReference type="PANTHER" id="PTHR47505">
    <property type="entry name" value="DNA UTILIZATION PROTEIN YHGH"/>
    <property type="match status" value="1"/>
</dbReference>
<keyword evidence="2" id="KW-0808">Transferase</keyword>
<name>A0A1H8S3X9_9BRAD</name>
<dbReference type="InterPro" id="IPR000836">
    <property type="entry name" value="PRTase_dom"/>
</dbReference>
<dbReference type="Gene3D" id="3.40.50.2020">
    <property type="match status" value="1"/>
</dbReference>
<dbReference type="EMBL" id="FODT01000004">
    <property type="protein sequence ID" value="SEO73302.1"/>
    <property type="molecule type" value="Genomic_DNA"/>
</dbReference>
<protein>
    <submittedName>
        <fullName evidence="2">Predicted amidophosphoribosyltransferases</fullName>
    </submittedName>
</protein>
<dbReference type="OrthoDB" id="9779910at2"/>
<dbReference type="InterPro" id="IPR029057">
    <property type="entry name" value="PRTase-like"/>
</dbReference>
<dbReference type="GO" id="GO:0016757">
    <property type="term" value="F:glycosyltransferase activity"/>
    <property type="evidence" value="ECO:0007669"/>
    <property type="project" value="UniProtKB-KW"/>
</dbReference>
<dbReference type="RefSeq" id="WP_092683477.1">
    <property type="nucleotide sequence ID" value="NZ_FODT01000004.1"/>
</dbReference>
<dbReference type="SUPFAM" id="SSF53271">
    <property type="entry name" value="PRTase-like"/>
    <property type="match status" value="1"/>
</dbReference>
<keyword evidence="2" id="KW-0328">Glycosyltransferase</keyword>
<comment type="similarity">
    <text evidence="1">Belongs to the ComF/GntX family.</text>
</comment>
<sequence>MRVALRPLTGNWDLGYALHKHIISSIHLGKDEHGHDRFDNTRSEPGEALFQLKYRNDWVQVQPLAEQLRISLLPLLPDVGLIVPMPASAARARQPVTEIARELGRLANIPMYETVVAKAAAPAGAPQLKNLTTKDEKAAALAGRFTVNDVIPAEGKWNVLLLDDLFNTGASMEAVCAALRTYPKIGKIYAGAITQGRNS</sequence>